<organism evidence="1 2">
    <name type="scientific">Streptosporangium lutulentum</name>
    <dbReference type="NCBI Taxonomy" id="1461250"/>
    <lineage>
        <taxon>Bacteria</taxon>
        <taxon>Bacillati</taxon>
        <taxon>Actinomycetota</taxon>
        <taxon>Actinomycetes</taxon>
        <taxon>Streptosporangiales</taxon>
        <taxon>Streptosporangiaceae</taxon>
        <taxon>Streptosporangium</taxon>
    </lineage>
</organism>
<evidence type="ECO:0000313" key="1">
    <source>
        <dbReference type="EMBL" id="MDP9846983.1"/>
    </source>
</evidence>
<dbReference type="InterPro" id="IPR059206">
    <property type="entry name" value="Sll1717-like"/>
</dbReference>
<reference evidence="1 2" key="1">
    <citation type="submission" date="2023-07" db="EMBL/GenBank/DDBJ databases">
        <title>Sequencing the genomes of 1000 actinobacteria strains.</title>
        <authorList>
            <person name="Klenk H.-P."/>
        </authorList>
    </citation>
    <scope>NUCLEOTIDE SEQUENCE [LARGE SCALE GENOMIC DNA]</scope>
    <source>
        <strain evidence="1 2">DSM 46740</strain>
    </source>
</reference>
<dbReference type="EMBL" id="JAUSQU010000001">
    <property type="protein sequence ID" value="MDP9846983.1"/>
    <property type="molecule type" value="Genomic_DNA"/>
</dbReference>
<evidence type="ECO:0000313" key="2">
    <source>
        <dbReference type="Proteomes" id="UP001225356"/>
    </source>
</evidence>
<name>A0ABT9QJP9_9ACTN</name>
<dbReference type="Proteomes" id="UP001225356">
    <property type="component" value="Unassembled WGS sequence"/>
</dbReference>
<dbReference type="Gene3D" id="3.40.50.450">
    <property type="match status" value="1"/>
</dbReference>
<sequence length="784" mass="88617">MDRLFFGYSTKPEVLRETLASVAAQLSSSDLVTESLTWEDLQVDGRLIINEVESAIDNCTIGIFDLTSMNHNVLFELGLAIGKSKKVLIVRDSQDKDAEKRWRDFALLTTTGYIGYANSEELTYKIASSIEKASTPLLDDLLGGSSESYEESRLLYIPSGKRDEPSHMLDRTLKLYKKYSIEQLDLSEYGSAPLAWFAEEVHKSHAAIFHLTPSRAYLAEIWNPRVSLLAGLARGLSRDVLLVTERQEETAIDYRDLAIRYSATREIRKGIEAWMENIRLPDSRPASRVRKHLSMGLESLQFGNHVAESDKSGLDRYFVETRDYKDVLEARAVIFSGRKGTGKTANMLQAAQTLQQDARNLVCVIKPASYELDGLIEILQKLNPKHLEDYLIEGFWKYLIYTEIAIRAIDEAERMPAGIAVGSPLDDLRSCIEEKHGGLEASFAVRLDILTESLKGWLDADLAVIGVQNARNQINSALFGGTLKELRRLLGAALARRERVALLIDNLDKAWENGADLDLLSRLLLGLLSTIGRITDEFHREKSAKNPVNVSLTVFIRSDIFAYVRNHAREPDKIVVSEIEWRDKDLLARVLEDRFWDSRKKGSPEDLWTMLFQKKIRGIDSKEYVLSRVQPRPRDLVFFANAAVSRAANARHALVTEEDVLEAERSYSLFAYEALLVEGIAASLDLEPILFEFAGEPAILELAQIRELLQSNAKDEKAIDSILSILRRHGFIGIETSRGVFDYYGTPGEMRRAEVLARKLEKSSGKQARFEIHPAYRPYLEIRE</sequence>
<gene>
    <name evidence="1" type="ORF">J2853_006194</name>
</gene>
<accession>A0ABT9QJP9</accession>
<keyword evidence="2" id="KW-1185">Reference proteome</keyword>
<comment type="caution">
    <text evidence="1">The sequence shown here is derived from an EMBL/GenBank/DDBJ whole genome shotgun (WGS) entry which is preliminary data.</text>
</comment>
<protein>
    <recommendedName>
        <fullName evidence="3">TIR domain-containing protein</fullName>
    </recommendedName>
</protein>
<dbReference type="NCBIfam" id="NF047389">
    <property type="entry name" value="ATPase_Sll1717"/>
    <property type="match status" value="1"/>
</dbReference>
<dbReference type="RefSeq" id="WP_307563893.1">
    <property type="nucleotide sequence ID" value="NZ_JAUSQU010000001.1"/>
</dbReference>
<proteinExistence type="predicted"/>
<evidence type="ECO:0008006" key="3">
    <source>
        <dbReference type="Google" id="ProtNLM"/>
    </source>
</evidence>